<dbReference type="InterPro" id="IPR027417">
    <property type="entry name" value="P-loop_NTPase"/>
</dbReference>
<proteinExistence type="predicted"/>
<dbReference type="OrthoDB" id="104167at2"/>
<dbReference type="GO" id="GO:0006302">
    <property type="term" value="P:double-strand break repair"/>
    <property type="evidence" value="ECO:0007669"/>
    <property type="project" value="TreeGrafter"/>
</dbReference>
<evidence type="ECO:0000259" key="2">
    <source>
        <dbReference type="Pfam" id="PF13304"/>
    </source>
</evidence>
<dbReference type="GO" id="GO:0009432">
    <property type="term" value="P:SOS response"/>
    <property type="evidence" value="ECO:0007669"/>
    <property type="project" value="UniProtKB-KW"/>
</dbReference>
<dbReference type="PANTHER" id="PTHR32182">
    <property type="entry name" value="DNA REPLICATION AND REPAIR PROTEIN RECF"/>
    <property type="match status" value="1"/>
</dbReference>
<reference evidence="4" key="1">
    <citation type="submission" date="2016-10" db="EMBL/GenBank/DDBJ databases">
        <authorList>
            <person name="Varghese N."/>
            <person name="Submissions S."/>
        </authorList>
    </citation>
    <scope>NUCLEOTIDE SEQUENCE [LARGE SCALE GENOMIC DNA]</scope>
    <source>
        <strain evidence="4">PL19</strain>
    </source>
</reference>
<feature type="domain" description="ATPase AAA-type core" evidence="2">
    <location>
        <begin position="30"/>
        <end position="66"/>
    </location>
</feature>
<keyword evidence="4" id="KW-1185">Reference proteome</keyword>
<organism evidence="3 4">
    <name type="scientific">Streptomyces pini</name>
    <dbReference type="NCBI Taxonomy" id="1520580"/>
    <lineage>
        <taxon>Bacteria</taxon>
        <taxon>Bacillati</taxon>
        <taxon>Actinomycetota</taxon>
        <taxon>Actinomycetes</taxon>
        <taxon>Kitasatosporales</taxon>
        <taxon>Streptomycetaceae</taxon>
        <taxon>Streptomyces</taxon>
    </lineage>
</organism>
<dbReference type="GO" id="GO:0000731">
    <property type="term" value="P:DNA synthesis involved in DNA repair"/>
    <property type="evidence" value="ECO:0007669"/>
    <property type="project" value="TreeGrafter"/>
</dbReference>
<evidence type="ECO:0000313" key="3">
    <source>
        <dbReference type="EMBL" id="SFL89677.1"/>
    </source>
</evidence>
<dbReference type="EMBL" id="FOSG01000031">
    <property type="protein sequence ID" value="SFL89677.1"/>
    <property type="molecule type" value="Genomic_DNA"/>
</dbReference>
<dbReference type="AlphaFoldDB" id="A0A1I4LGE1"/>
<dbReference type="GO" id="GO:0005524">
    <property type="term" value="F:ATP binding"/>
    <property type="evidence" value="ECO:0007669"/>
    <property type="project" value="InterPro"/>
</dbReference>
<dbReference type="Gene3D" id="3.40.50.300">
    <property type="entry name" value="P-loop containing nucleotide triphosphate hydrolases"/>
    <property type="match status" value="2"/>
</dbReference>
<evidence type="ECO:0000256" key="1">
    <source>
        <dbReference type="ARBA" id="ARBA00023236"/>
    </source>
</evidence>
<gene>
    <name evidence="3" type="ORF">SAMN05192584_13125</name>
</gene>
<dbReference type="RefSeq" id="WP_093852398.1">
    <property type="nucleotide sequence ID" value="NZ_FOSG01000031.1"/>
</dbReference>
<sequence>MRDSGSSAITRIEIDGYRSFEGFVLDLQPFAVLLGANASGKSNLLEAVDLLGRLIREPTGQTLVDHARRGGPKELFRRGPDGHPARAMRIAADVIVGGQSGPCFLRVVARVLYADPPEPLHVEVEVGNVRDHLTGAEMREYARSLGLPPAVWGPGTGETHVTGAPVQESRYGKGLAAATRNWRIIEPSPKAMRVASSTYDTAPLTEDGRNLGAVLGRLSRDPENWYDFKADAAALLPDLADITVEANAEWGQWDIWLQHKHEHRMTPITASAGTLRVLALLAAAHDSAHEGVLMFEEPENGLHPSRVPQLLSRLRGRTSDPATLTSGHGRQTLVTSHSPVALAAALEEVRESVVFLDTVTRFGDGLPPRKLTRARKVAESGERGTFVTPPEVRGYRGSLKGLVHIPDDFDELPDGIADAFGTR</sequence>
<dbReference type="SUPFAM" id="SSF52540">
    <property type="entry name" value="P-loop containing nucleoside triphosphate hydrolases"/>
    <property type="match status" value="1"/>
</dbReference>
<name>A0A1I4LGE1_9ACTN</name>
<dbReference type="PANTHER" id="PTHR32182:SF22">
    <property type="entry name" value="ATP-DEPENDENT ENDONUCLEASE, OLD FAMILY-RELATED"/>
    <property type="match status" value="1"/>
</dbReference>
<evidence type="ECO:0000313" key="4">
    <source>
        <dbReference type="Proteomes" id="UP000198928"/>
    </source>
</evidence>
<dbReference type="Pfam" id="PF13304">
    <property type="entry name" value="AAA_21"/>
    <property type="match status" value="2"/>
</dbReference>
<accession>A0A1I4LGE1</accession>
<dbReference type="InterPro" id="IPR003959">
    <property type="entry name" value="ATPase_AAA_core"/>
</dbReference>
<protein>
    <submittedName>
        <fullName evidence="3">Predicted ATPase</fullName>
    </submittedName>
</protein>
<dbReference type="PIRSF" id="PIRSF029347">
    <property type="entry name" value="RecF"/>
    <property type="match status" value="1"/>
</dbReference>
<dbReference type="Proteomes" id="UP000198928">
    <property type="component" value="Unassembled WGS sequence"/>
</dbReference>
<keyword evidence="1" id="KW-0227">DNA damage</keyword>
<keyword evidence="1" id="KW-0742">SOS response</keyword>
<feature type="domain" description="ATPase AAA-type core" evidence="2">
    <location>
        <begin position="255"/>
        <end position="342"/>
    </location>
</feature>
<dbReference type="GO" id="GO:0016887">
    <property type="term" value="F:ATP hydrolysis activity"/>
    <property type="evidence" value="ECO:0007669"/>
    <property type="project" value="InterPro"/>
</dbReference>
<dbReference type="InterPro" id="IPR014555">
    <property type="entry name" value="RecF-like"/>
</dbReference>